<evidence type="ECO:0000313" key="1">
    <source>
        <dbReference type="Proteomes" id="UP000095283"/>
    </source>
</evidence>
<keyword evidence="1" id="KW-1185">Reference proteome</keyword>
<protein>
    <submittedName>
        <fullName evidence="2">1-deoxy-D-xylulose-5-phosphate synthase</fullName>
    </submittedName>
</protein>
<accession>A0A1I7WI70</accession>
<dbReference type="WBParaSite" id="Hba_04687">
    <property type="protein sequence ID" value="Hba_04687"/>
    <property type="gene ID" value="Hba_04687"/>
</dbReference>
<evidence type="ECO:0000313" key="2">
    <source>
        <dbReference type="WBParaSite" id="Hba_04687"/>
    </source>
</evidence>
<sequence length="38" mass="4361">MGALQSFQQLQIDLVAHDSLPYPITVDHIEDCYKPFKV</sequence>
<organism evidence="1 2">
    <name type="scientific">Heterorhabditis bacteriophora</name>
    <name type="common">Entomopathogenic nematode worm</name>
    <dbReference type="NCBI Taxonomy" id="37862"/>
    <lineage>
        <taxon>Eukaryota</taxon>
        <taxon>Metazoa</taxon>
        <taxon>Ecdysozoa</taxon>
        <taxon>Nematoda</taxon>
        <taxon>Chromadorea</taxon>
        <taxon>Rhabditida</taxon>
        <taxon>Rhabditina</taxon>
        <taxon>Rhabditomorpha</taxon>
        <taxon>Strongyloidea</taxon>
        <taxon>Heterorhabditidae</taxon>
        <taxon>Heterorhabditis</taxon>
    </lineage>
</organism>
<dbReference type="AlphaFoldDB" id="A0A1I7WI70"/>
<proteinExistence type="predicted"/>
<name>A0A1I7WI70_HETBA</name>
<reference evidence="2" key="1">
    <citation type="submission" date="2016-11" db="UniProtKB">
        <authorList>
            <consortium name="WormBaseParasite"/>
        </authorList>
    </citation>
    <scope>IDENTIFICATION</scope>
</reference>
<dbReference type="Proteomes" id="UP000095283">
    <property type="component" value="Unplaced"/>
</dbReference>